<name>A0ACA9QLA7_9GLOM</name>
<proteinExistence type="predicted"/>
<evidence type="ECO:0000313" key="2">
    <source>
        <dbReference type="Proteomes" id="UP000789525"/>
    </source>
</evidence>
<keyword evidence="2" id="KW-1185">Reference proteome</keyword>
<evidence type="ECO:0000313" key="1">
    <source>
        <dbReference type="EMBL" id="CAG8756414.1"/>
    </source>
</evidence>
<organism evidence="1 2">
    <name type="scientific">Acaulospora colombiana</name>
    <dbReference type="NCBI Taxonomy" id="27376"/>
    <lineage>
        <taxon>Eukaryota</taxon>
        <taxon>Fungi</taxon>
        <taxon>Fungi incertae sedis</taxon>
        <taxon>Mucoromycota</taxon>
        <taxon>Glomeromycotina</taxon>
        <taxon>Glomeromycetes</taxon>
        <taxon>Diversisporales</taxon>
        <taxon>Acaulosporaceae</taxon>
        <taxon>Acaulospora</taxon>
    </lineage>
</organism>
<feature type="non-terminal residue" evidence="1">
    <location>
        <position position="74"/>
    </location>
</feature>
<protein>
    <submittedName>
        <fullName evidence="1">9327_t:CDS:1</fullName>
    </submittedName>
</protein>
<feature type="non-terminal residue" evidence="1">
    <location>
        <position position="1"/>
    </location>
</feature>
<reference evidence="1" key="1">
    <citation type="submission" date="2021-06" db="EMBL/GenBank/DDBJ databases">
        <authorList>
            <person name="Kallberg Y."/>
            <person name="Tangrot J."/>
            <person name="Rosling A."/>
        </authorList>
    </citation>
    <scope>NUCLEOTIDE SEQUENCE</scope>
    <source>
        <strain evidence="1">CL356</strain>
    </source>
</reference>
<dbReference type="EMBL" id="CAJVPT010056184">
    <property type="protein sequence ID" value="CAG8756414.1"/>
    <property type="molecule type" value="Genomic_DNA"/>
</dbReference>
<gene>
    <name evidence="1" type="ORF">ACOLOM_LOCUS12982</name>
</gene>
<comment type="caution">
    <text evidence="1">The sequence shown here is derived from an EMBL/GenBank/DDBJ whole genome shotgun (WGS) entry which is preliminary data.</text>
</comment>
<dbReference type="Proteomes" id="UP000789525">
    <property type="component" value="Unassembled WGS sequence"/>
</dbReference>
<sequence>IRIWEVEADCVPIPLGIDRSTMSIDGVPIDLKLTEDGWVRTEDGELLFWLPSDCRHGFTTPAIIQIPNTGHYRV</sequence>
<accession>A0ACA9QLA7</accession>